<name>A0A2W4QU39_9GAMM</name>
<protein>
    <submittedName>
        <fullName evidence="1">Uncharacterized protein</fullName>
    </submittedName>
</protein>
<evidence type="ECO:0000313" key="1">
    <source>
        <dbReference type="EMBL" id="PZN75382.1"/>
    </source>
</evidence>
<organism evidence="1 2">
    <name type="scientific">Candidatus Methylumidiphilus alinenensis</name>
    <dbReference type="NCBI Taxonomy" id="2202197"/>
    <lineage>
        <taxon>Bacteria</taxon>
        <taxon>Pseudomonadati</taxon>
        <taxon>Pseudomonadota</taxon>
        <taxon>Gammaproteobacteria</taxon>
        <taxon>Methylococcales</taxon>
        <taxon>Candidatus Methylumidiphilus</taxon>
    </lineage>
</organism>
<proteinExistence type="predicted"/>
<dbReference type="SUPFAM" id="SSF81901">
    <property type="entry name" value="HCP-like"/>
    <property type="match status" value="1"/>
</dbReference>
<dbReference type="Proteomes" id="UP000249396">
    <property type="component" value="Unassembled WGS sequence"/>
</dbReference>
<dbReference type="Gene3D" id="1.25.40.10">
    <property type="entry name" value="Tetratricopeptide repeat domain"/>
    <property type="match status" value="1"/>
</dbReference>
<evidence type="ECO:0000313" key="2">
    <source>
        <dbReference type="Proteomes" id="UP000249396"/>
    </source>
</evidence>
<sequence>MQYLIVILFILMAGCASLKQRAERGDPQAQYEYGFQKETKEQNLREARYWYELSARQGNLYAQNVLSKPPFAPTPEQIKASCSDKVKKSTAIGAVIGIGVDCLFFGCTPITSAIVGGTGGVIEGGIECLSD</sequence>
<dbReference type="InterPro" id="IPR011990">
    <property type="entry name" value="TPR-like_helical_dom_sf"/>
</dbReference>
<gene>
    <name evidence="1" type="ORF">DM484_18995</name>
</gene>
<accession>A0A2W4QU39</accession>
<dbReference type="EMBL" id="QJPH01000387">
    <property type="protein sequence ID" value="PZN75382.1"/>
    <property type="molecule type" value="Genomic_DNA"/>
</dbReference>
<comment type="caution">
    <text evidence="1">The sequence shown here is derived from an EMBL/GenBank/DDBJ whole genome shotgun (WGS) entry which is preliminary data.</text>
</comment>
<reference evidence="1 2" key="1">
    <citation type="journal article" date="2018" name="Aquat. Microb. Ecol.">
        <title>Gammaproteobacterial methanotrophs dominate.</title>
        <authorList>
            <person name="Rissanen A.J."/>
            <person name="Saarenheimo J."/>
            <person name="Tiirola M."/>
            <person name="Peura S."/>
            <person name="Aalto S.L."/>
            <person name="Karvinen A."/>
            <person name="Nykanen H."/>
        </authorList>
    </citation>
    <scope>NUCLEOTIDE SEQUENCE [LARGE SCALE GENOMIC DNA]</scope>
    <source>
        <strain evidence="1">AMbin10</strain>
    </source>
</reference>
<dbReference type="AlphaFoldDB" id="A0A2W4QU39"/>